<comment type="caution">
    <text evidence="1">The sequence shown here is derived from an EMBL/GenBank/DDBJ whole genome shotgun (WGS) entry which is preliminary data.</text>
</comment>
<dbReference type="EMBL" id="JAPWIE010000001">
    <property type="protein sequence ID" value="MCZ4548409.1"/>
    <property type="molecule type" value="Genomic_DNA"/>
</dbReference>
<proteinExistence type="predicted"/>
<dbReference type="RefSeq" id="WP_084834357.1">
    <property type="nucleotide sequence ID" value="NZ_JAPWIE010000001.1"/>
</dbReference>
<keyword evidence="2" id="KW-1185">Reference proteome</keyword>
<protein>
    <submittedName>
        <fullName evidence="1">Uncharacterized protein</fullName>
    </submittedName>
</protein>
<accession>A0ABT4MNJ8</accession>
<organism evidence="1 2">
    <name type="scientific">Gordonia rubripertincta</name>
    <name type="common">Rhodococcus corallinus</name>
    <dbReference type="NCBI Taxonomy" id="36822"/>
    <lineage>
        <taxon>Bacteria</taxon>
        <taxon>Bacillati</taxon>
        <taxon>Actinomycetota</taxon>
        <taxon>Actinomycetes</taxon>
        <taxon>Mycobacteriales</taxon>
        <taxon>Gordoniaceae</taxon>
        <taxon>Gordonia</taxon>
    </lineage>
</organism>
<gene>
    <name evidence="1" type="ORF">O4213_00330</name>
</gene>
<sequence>MDARKLELVAIARPETRERRYRLSAYQTAIIYAPDGDINEDATANTNEIIESFGIIGAPLDPWLQALQLEWPA</sequence>
<evidence type="ECO:0000313" key="1">
    <source>
        <dbReference type="EMBL" id="MCZ4548409.1"/>
    </source>
</evidence>
<name>A0ABT4MNJ8_GORRU</name>
<dbReference type="Proteomes" id="UP001067235">
    <property type="component" value="Unassembled WGS sequence"/>
</dbReference>
<reference evidence="1" key="1">
    <citation type="submission" date="2022-12" db="EMBL/GenBank/DDBJ databases">
        <authorList>
            <person name="Krivoruchko A.V."/>
            <person name="Elkin A."/>
        </authorList>
    </citation>
    <scope>NUCLEOTIDE SEQUENCE</scope>
    <source>
        <strain evidence="1">IEGM 1388</strain>
    </source>
</reference>
<evidence type="ECO:0000313" key="2">
    <source>
        <dbReference type="Proteomes" id="UP001067235"/>
    </source>
</evidence>